<dbReference type="OrthoDB" id="2506647at2759"/>
<proteinExistence type="predicted"/>
<keyword evidence="2" id="KW-1185">Reference proteome</keyword>
<feature type="chain" id="PRO_5035424169" evidence="1">
    <location>
        <begin position="26"/>
        <end position="557"/>
    </location>
</feature>
<dbReference type="WBParaSite" id="HCON_00066570-00001">
    <property type="protein sequence ID" value="HCON_00066570-00001"/>
    <property type="gene ID" value="HCON_00066570"/>
</dbReference>
<evidence type="ECO:0000313" key="3">
    <source>
        <dbReference type="WBParaSite" id="HCON_00066570-00001"/>
    </source>
</evidence>
<dbReference type="InterPro" id="IPR036610">
    <property type="entry name" value="PEBP-like_sf"/>
</dbReference>
<protein>
    <submittedName>
        <fullName evidence="3">DUF1618 domain-containing protein</fullName>
    </submittedName>
</protein>
<sequence>NAKLPLVVDVVMIIAILLLPTTVAALCPDTVTCINRVREIVAAPRKFWFGEQRRSLCQGRNADPVECFGPPHLSTFHSVGSRLFRVRTYHAAYLRNLRIFPRVTFRAHSGDYRACDHDFRAGNGSVQIVEADPDMPPVAPYFIRSKPEITWHGLQYDEEFIIAITDVGFGSLNYLLTGFPRQPMVLHDYEPSENFRPEPNPMVVVVFRKPKTSSLKIGRADDFDISKFMLDNDLADDLIGLSLIIVGSDAFAIERQRLRGTIDNCHSLLRNKLLRHPPAPLLNRLPLEELNSWLTVSVNLPQLDVNVCCQQVRQKAAAVFFDPLGAATVSASAMVVPPSVNSARIPIQSPSYVNYHRQARTHIALMDELYTLVAVDATSSMLHWMIVDIPAQELASSPNGITKANYLPFAPERPASCSPFALFLFSQPATLNMIPMYCDDVCDLRGKFRMDVFKQRYMLRLRAISWISVCYDLPYAYHVIRDAMNTTKTPSEETDDIPIINAPVLATPSPSTSSLICSAFHVSHRHRCPVSGSHQNSLLAVAVLTSFLLLLLSNRSV</sequence>
<dbReference type="SUPFAM" id="SSF49777">
    <property type="entry name" value="PEBP-like"/>
    <property type="match status" value="2"/>
</dbReference>
<dbReference type="AlphaFoldDB" id="A0A7I4YAE7"/>
<keyword evidence="1" id="KW-0732">Signal</keyword>
<reference evidence="3" key="1">
    <citation type="submission" date="2020-12" db="UniProtKB">
        <authorList>
            <consortium name="WormBaseParasite"/>
        </authorList>
    </citation>
    <scope>IDENTIFICATION</scope>
    <source>
        <strain evidence="3">MHco3</strain>
    </source>
</reference>
<organism evidence="2 3">
    <name type="scientific">Haemonchus contortus</name>
    <name type="common">Barber pole worm</name>
    <dbReference type="NCBI Taxonomy" id="6289"/>
    <lineage>
        <taxon>Eukaryota</taxon>
        <taxon>Metazoa</taxon>
        <taxon>Ecdysozoa</taxon>
        <taxon>Nematoda</taxon>
        <taxon>Chromadorea</taxon>
        <taxon>Rhabditida</taxon>
        <taxon>Rhabditina</taxon>
        <taxon>Rhabditomorpha</taxon>
        <taxon>Strongyloidea</taxon>
        <taxon>Trichostrongylidae</taxon>
        <taxon>Haemonchus</taxon>
    </lineage>
</organism>
<evidence type="ECO:0000313" key="2">
    <source>
        <dbReference type="Proteomes" id="UP000025227"/>
    </source>
</evidence>
<accession>A0A7I4YAE7</accession>
<dbReference type="Gene3D" id="3.90.280.10">
    <property type="entry name" value="PEBP-like"/>
    <property type="match status" value="1"/>
</dbReference>
<name>A0A7I4YAE7_HAECO</name>
<feature type="signal peptide" evidence="1">
    <location>
        <begin position="1"/>
        <end position="25"/>
    </location>
</feature>
<dbReference type="Proteomes" id="UP000025227">
    <property type="component" value="Unplaced"/>
</dbReference>
<evidence type="ECO:0000256" key="1">
    <source>
        <dbReference type="SAM" id="SignalP"/>
    </source>
</evidence>